<name>A0A077ZGE7_TRITR</name>
<dbReference type="SMART" id="SM00289">
    <property type="entry name" value="WR1"/>
    <property type="match status" value="4"/>
</dbReference>
<reference evidence="1" key="1">
    <citation type="submission" date="2014-01" db="EMBL/GenBank/DDBJ databases">
        <authorList>
            <person name="Aslett M."/>
        </authorList>
    </citation>
    <scope>NUCLEOTIDE SEQUENCE</scope>
</reference>
<dbReference type="PANTHER" id="PTHR46339">
    <property type="entry name" value="PROTEIN CBG15282-RELATED"/>
    <property type="match status" value="1"/>
</dbReference>
<dbReference type="InterPro" id="IPR028150">
    <property type="entry name" value="Lustrin_cystein"/>
</dbReference>
<sequence>MRNVLVTDEQIVLFTESDLCPISNWVRDRSDQPITCSLDNDCPPETFCHTEKPAGAPAICCRKRENGKHCKILLSMSCGFNFVDICWPWAPHLINQKPVKCDQHLNTCLKGFTCEMDNETRSSYCCMRRTKLTVEPVAVETLTSKAPRIQVFHVCPVLYSPYLLDGYPLTCKPGSSRYCPTGYSCQLHESTGLYFCCLREAIRARSDHLNFHPVLIKESPSTSNIWNLRNIKLKFAFSSVTDGCPPQTTSVFGRTGKPITCDIFQANSCISGSSCLYSIHYKRYQCCQPIKASSDSSEERIEAITSSDIGHI</sequence>
<dbReference type="Proteomes" id="UP000030665">
    <property type="component" value="Unassembled WGS sequence"/>
</dbReference>
<dbReference type="Pfam" id="PF14625">
    <property type="entry name" value="Lustrin_cystein"/>
    <property type="match status" value="4"/>
</dbReference>
<accession>A0A077ZGE7</accession>
<dbReference type="OrthoDB" id="504708at2759"/>
<dbReference type="InterPro" id="IPR053014">
    <property type="entry name" value="Cuticle_assoc_divergent"/>
</dbReference>
<keyword evidence="2" id="KW-1185">Reference proteome</keyword>
<dbReference type="EMBL" id="HG806391">
    <property type="protein sequence ID" value="CDW58668.1"/>
    <property type="molecule type" value="Genomic_DNA"/>
</dbReference>
<dbReference type="AlphaFoldDB" id="A0A077ZGE7"/>
<evidence type="ECO:0000313" key="2">
    <source>
        <dbReference type="Proteomes" id="UP000030665"/>
    </source>
</evidence>
<evidence type="ECO:0000313" key="1">
    <source>
        <dbReference type="EMBL" id="CDW58668.1"/>
    </source>
</evidence>
<dbReference type="STRING" id="36087.A0A077ZGE7"/>
<reference evidence="1" key="2">
    <citation type="submission" date="2014-03" db="EMBL/GenBank/DDBJ databases">
        <title>The whipworm genome and dual-species transcriptomics of an intimate host-pathogen interaction.</title>
        <authorList>
            <person name="Foth B.J."/>
            <person name="Tsai I.J."/>
            <person name="Reid A.J."/>
            <person name="Bancroft A.J."/>
            <person name="Nichol S."/>
            <person name="Tracey A."/>
            <person name="Holroyd N."/>
            <person name="Cotton J.A."/>
            <person name="Stanley E.J."/>
            <person name="Zarowiecki M."/>
            <person name="Liu J.Z."/>
            <person name="Huckvale T."/>
            <person name="Cooper P.J."/>
            <person name="Grencis R.K."/>
            <person name="Berriman M."/>
        </authorList>
    </citation>
    <scope>NUCLEOTIDE SEQUENCE [LARGE SCALE GENOMIC DNA]</scope>
</reference>
<protein>
    <submittedName>
        <fullName evidence="1">Lustrin cystein domain containing protein</fullName>
    </submittedName>
</protein>
<organism evidence="1 2">
    <name type="scientific">Trichuris trichiura</name>
    <name type="common">Whipworm</name>
    <name type="synonym">Trichocephalus trichiurus</name>
    <dbReference type="NCBI Taxonomy" id="36087"/>
    <lineage>
        <taxon>Eukaryota</taxon>
        <taxon>Metazoa</taxon>
        <taxon>Ecdysozoa</taxon>
        <taxon>Nematoda</taxon>
        <taxon>Enoplea</taxon>
        <taxon>Dorylaimia</taxon>
        <taxon>Trichinellida</taxon>
        <taxon>Trichuridae</taxon>
        <taxon>Trichuris</taxon>
    </lineage>
</organism>
<gene>
    <name evidence="1" type="ORF">TTRE_0000699201</name>
</gene>
<proteinExistence type="predicted"/>
<dbReference type="InterPro" id="IPR006150">
    <property type="entry name" value="Cys_repeat_1"/>
</dbReference>